<name>A0A1I8PB88_STOCA</name>
<dbReference type="OrthoDB" id="6427254at2759"/>
<dbReference type="VEuPathDB" id="VectorBase:SCAU006498"/>
<feature type="compositionally biased region" description="Acidic residues" evidence="1">
    <location>
        <begin position="757"/>
        <end position="767"/>
    </location>
</feature>
<accession>A0A1I8PB88</accession>
<feature type="region of interest" description="Disordered" evidence="1">
    <location>
        <begin position="1725"/>
        <end position="1809"/>
    </location>
</feature>
<feature type="compositionally biased region" description="Basic residues" evidence="1">
    <location>
        <begin position="1741"/>
        <end position="1755"/>
    </location>
</feature>
<evidence type="ECO:0000313" key="2">
    <source>
        <dbReference type="EnsemblMetazoa" id="SCAU006498-PA"/>
    </source>
</evidence>
<feature type="compositionally biased region" description="Basic and acidic residues" evidence="1">
    <location>
        <begin position="1300"/>
        <end position="1315"/>
    </location>
</feature>
<feature type="compositionally biased region" description="Basic and acidic residues" evidence="1">
    <location>
        <begin position="743"/>
        <end position="756"/>
    </location>
</feature>
<evidence type="ECO:0000313" key="3">
    <source>
        <dbReference type="Proteomes" id="UP000095300"/>
    </source>
</evidence>
<protein>
    <submittedName>
        <fullName evidence="2">Uncharacterized protein</fullName>
    </submittedName>
</protein>
<feature type="region of interest" description="Disordered" evidence="1">
    <location>
        <begin position="978"/>
        <end position="1004"/>
    </location>
</feature>
<feature type="compositionally biased region" description="Acidic residues" evidence="1">
    <location>
        <begin position="721"/>
        <end position="742"/>
    </location>
</feature>
<feature type="compositionally biased region" description="Low complexity" evidence="1">
    <location>
        <begin position="984"/>
        <end position="995"/>
    </location>
</feature>
<feature type="compositionally biased region" description="Polar residues" evidence="1">
    <location>
        <begin position="1771"/>
        <end position="1785"/>
    </location>
</feature>
<sequence length="1880" mass="214629">MDVVLTYKIKNEKKFFDCAFKLGIDEMSAHKFLYITHQSDLDIFPKMGDERLNILLYLWEICEDYKVKLNEDEWELPEELETMLKIIVPWSLDIWFSKEWDRCKILLRHALVHCLNRARSLLMRLPDMMQINWDFLLLYNQTPWQVIYLKSLNVTKEKTLETGALTIETEEHASTNEDIAYLKLEQLPLIVLRLVKLFDQSSIDMVKTLCMRVIAAWNKVYYTELNQTGGSRLPYVPPEDKRCLLLICHIYLMAVYEADDVKGYVIDNMMHNIRFYNQGFQTSYAMDNMQYTPARLIALTCLHLRLQKREFFDFFIWNSFDTSLVNLFGVVSQAYKSYLLGNLLLELNNMNDDDFAANVALYKRLMNAYINEREKSELFMLNELQKLEAQHYAHNIIQCVANMTDYKSKICKGNRMSNIGNYENTDDISNENVNRQQKLGLWEIDADEDENKDDLRQDPIFQTIPNNAEILYNVYEVLSKKSYNGWHFAKIVLLFKIISHELNMIETWRYHPGLTTNFMLNLETKLSHHYTDLAKIFAEHPFIEQEFSLTAFYLNPTNYNYEQIKRLGIRNNRRRTDEQGRWVTGKDKIDAKYGLLSSTIDVKEITNLSNPDEQREDYEPLFEALSSLHLPTSMVKDIITVVFLARNKSFSWAVDWGDLRRRCKMLMSNPSEKERFVELSMDEANNRLKFLKIDYEKYKNRPQLDYGTIEQGYESLINAADSDDDDMEESEEEDDFEDDEDVYETRKERGVKKPDVVEDENSQEDDPYLTGKRRTRARAAAAMASILFNSEMGTRRKRRKKDEDEAPKEEDAEKSDDFKSTADPTEPPPSIADDASSKNSDIAKKNIKECLKERPVLVNPTYGFQPLIDIWNVEKSDLAAIDNDCVYLLESSSVLQRFSKLKTIAKEINPTAICEEEVIQEMENLIAQSPTRPVKVDISENIRQAIKLEEIEESRLTVPAQIIAKRIDEVNENAPEQIMESPDTQDTQQTSHQSTNNANEENREEISLPTAFAESCDTSTIADVENAVAEKTPMNMEIDIEEKTPMSDDETLPCLGNGRKEVAKDYEVKVQTILENNPNELKNSSEIEIEDYKELSSCDTEPNLFEAMENATVDKIEENIKSKSHEKVNENNEKLIADLEIAIVSDERKLDTNVVQPSELNTTTIETEGIHISTEEDSMEKLLVNQSDTDSATDERTVIEENNPAKEVEMLKSPVLDENNGTESLESDHISNQLSPANNEFEQIITSIDKDISKSEQELSLGGYEILDLLDKTIEEIEQSNKLNSQPNDELIQNRNQELNSKEPQEKPAKDEEGNTKSLPSIEPHTNSIEEDIIEDLEAKQSTDTGKEKILDTNLSISKKETIEKSVLQQVAVRGKDKILENPCLGEAESNEDQNSDLHSETKPILKSPENPKSQEDILTTAEDEQKENEPQLQNKNTSNDDAVAISSAIIQNDNNETNCEQSQKDATYIDDQVLLPHDITESEIDDLIVYEPQKESEANISELSDIAQLIDFTDWEEMNQMESAIENINEAIVDNKTAKNSNKADFPKGEDMSANEAKVDDSVELMKVEDDGLITEGCENKEECKIAIEILDGAAKAAAATQGLKMDVDEPDISKDMPLLSSFGDNSDDTEPKPIIVEDDVDLSAQGNDMPLLDAEEILSGNENTIAPQVKRFRVLIPKLRPCDLVNLRQPKVRLKRLQNIEIYLKAMQKTLNKNVFLDFDESSENSLQSSSSDTYRPPKGSRTKPPLQKRHTLRNTGIIRTSDSDCDSTKSQLSTRNRRSCTPNASSSQSNNSAGSTSRPPKVKNLVVTPRSASGLKLRISHAMKKSKISHAKPSSPSVDEIIQLSSSSNDTNTMDSIAEVIEIPDVGDPLFEEEIII</sequence>
<dbReference type="KEGG" id="scac:106092134"/>
<dbReference type="EnsemblMetazoa" id="SCAU006498-RA">
    <property type="protein sequence ID" value="SCAU006498-PA"/>
    <property type="gene ID" value="SCAU006498"/>
</dbReference>
<dbReference type="STRING" id="35570.A0A1I8PB88"/>
<feature type="compositionally biased region" description="Polar residues" evidence="1">
    <location>
        <begin position="1316"/>
        <end position="1327"/>
    </location>
</feature>
<feature type="compositionally biased region" description="Basic and acidic residues" evidence="1">
    <location>
        <begin position="809"/>
        <end position="820"/>
    </location>
</feature>
<reference evidence="2" key="1">
    <citation type="submission" date="2020-05" db="UniProtKB">
        <authorList>
            <consortium name="EnsemblMetazoa"/>
        </authorList>
    </citation>
    <scope>IDENTIFICATION</scope>
    <source>
        <strain evidence="2">USDA</strain>
    </source>
</reference>
<feature type="region of interest" description="Disordered" evidence="1">
    <location>
        <begin position="791"/>
        <end position="839"/>
    </location>
</feature>
<feature type="region of interest" description="Disordered" evidence="1">
    <location>
        <begin position="720"/>
        <end position="775"/>
    </location>
</feature>
<feature type="compositionally biased region" description="Low complexity" evidence="1">
    <location>
        <begin position="1786"/>
        <end position="1800"/>
    </location>
</feature>
<evidence type="ECO:0000256" key="1">
    <source>
        <dbReference type="SAM" id="MobiDB-lite"/>
    </source>
</evidence>
<proteinExistence type="predicted"/>
<dbReference type="Proteomes" id="UP000095300">
    <property type="component" value="Unassembled WGS sequence"/>
</dbReference>
<gene>
    <name evidence="2" type="primary">106092134</name>
</gene>
<organism evidence="2 3">
    <name type="scientific">Stomoxys calcitrans</name>
    <name type="common">Stable fly</name>
    <name type="synonym">Conops calcitrans</name>
    <dbReference type="NCBI Taxonomy" id="35570"/>
    <lineage>
        <taxon>Eukaryota</taxon>
        <taxon>Metazoa</taxon>
        <taxon>Ecdysozoa</taxon>
        <taxon>Arthropoda</taxon>
        <taxon>Hexapoda</taxon>
        <taxon>Insecta</taxon>
        <taxon>Pterygota</taxon>
        <taxon>Neoptera</taxon>
        <taxon>Endopterygota</taxon>
        <taxon>Diptera</taxon>
        <taxon>Brachycera</taxon>
        <taxon>Muscomorpha</taxon>
        <taxon>Muscoidea</taxon>
        <taxon>Muscidae</taxon>
        <taxon>Stomoxys</taxon>
    </lineage>
</organism>
<feature type="region of interest" description="Disordered" evidence="1">
    <location>
        <begin position="1386"/>
        <end position="1415"/>
    </location>
</feature>
<keyword evidence="3" id="KW-1185">Reference proteome</keyword>
<feature type="region of interest" description="Disordered" evidence="1">
    <location>
        <begin position="1298"/>
        <end position="1329"/>
    </location>
</feature>